<evidence type="ECO:0000313" key="2">
    <source>
        <dbReference type="EMBL" id="GFS61056.1"/>
    </source>
</evidence>
<organism evidence="2 3">
    <name type="scientific">Trichonephila inaurata madagascariensis</name>
    <dbReference type="NCBI Taxonomy" id="2747483"/>
    <lineage>
        <taxon>Eukaryota</taxon>
        <taxon>Metazoa</taxon>
        <taxon>Ecdysozoa</taxon>
        <taxon>Arthropoda</taxon>
        <taxon>Chelicerata</taxon>
        <taxon>Arachnida</taxon>
        <taxon>Araneae</taxon>
        <taxon>Araneomorphae</taxon>
        <taxon>Entelegynae</taxon>
        <taxon>Araneoidea</taxon>
        <taxon>Nephilidae</taxon>
        <taxon>Trichonephila</taxon>
        <taxon>Trichonephila inaurata</taxon>
    </lineage>
</organism>
<evidence type="ECO:0000313" key="3">
    <source>
        <dbReference type="Proteomes" id="UP000886998"/>
    </source>
</evidence>
<dbReference type="InterPro" id="IPR012337">
    <property type="entry name" value="RNaseH-like_sf"/>
</dbReference>
<evidence type="ECO:0000259" key="1">
    <source>
        <dbReference type="PROSITE" id="PS50994"/>
    </source>
</evidence>
<dbReference type="PANTHER" id="PTHR38681:SF1">
    <property type="entry name" value="RETROVIRUS-RELATED POL POLYPROTEIN FROM TRANSPOSON 412-LIKE PROTEIN"/>
    <property type="match status" value="1"/>
</dbReference>
<dbReference type="GO" id="GO:0015074">
    <property type="term" value="P:DNA integration"/>
    <property type="evidence" value="ECO:0007669"/>
    <property type="project" value="InterPro"/>
</dbReference>
<accession>A0A8X6MKY1</accession>
<comment type="caution">
    <text evidence="2">The sequence shown here is derived from an EMBL/GenBank/DDBJ whole genome shotgun (WGS) entry which is preliminary data.</text>
</comment>
<dbReference type="GO" id="GO:0003676">
    <property type="term" value="F:nucleic acid binding"/>
    <property type="evidence" value="ECO:0007669"/>
    <property type="project" value="InterPro"/>
</dbReference>
<dbReference type="PANTHER" id="PTHR38681">
    <property type="entry name" value="RETROVIRUS-RELATED POL POLYPROTEIN FROM TRANSPOSON 412-LIKE PROTEIN-RELATED"/>
    <property type="match status" value="1"/>
</dbReference>
<dbReference type="EMBL" id="BMAV01027635">
    <property type="protein sequence ID" value="GFS61056.1"/>
    <property type="molecule type" value="Genomic_DNA"/>
</dbReference>
<dbReference type="InterPro" id="IPR001584">
    <property type="entry name" value="Integrase_cat-core"/>
</dbReference>
<sequence length="107" mass="12254">MTSCKPFFAGWISRFGSPEKITTDQGRQFKSQLLKHLGMFTAFKRSRTTSYHPCSNGMIERVHRQLKASLMCHIDSSWFEALPVVLLGIRSVFKEDLQSSSAELVLW</sequence>
<keyword evidence="3" id="KW-1185">Reference proteome</keyword>
<reference evidence="2" key="1">
    <citation type="submission" date="2020-08" db="EMBL/GenBank/DDBJ databases">
        <title>Multicomponent nature underlies the extraordinary mechanical properties of spider dragline silk.</title>
        <authorList>
            <person name="Kono N."/>
            <person name="Nakamura H."/>
            <person name="Mori M."/>
            <person name="Yoshida Y."/>
            <person name="Ohtoshi R."/>
            <person name="Malay A.D."/>
            <person name="Moran D.A.P."/>
            <person name="Tomita M."/>
            <person name="Numata K."/>
            <person name="Arakawa K."/>
        </authorList>
    </citation>
    <scope>NUCLEOTIDE SEQUENCE</scope>
</reference>
<gene>
    <name evidence="2" type="primary">M514_23336</name>
    <name evidence="2" type="ORF">TNIN_325291</name>
</gene>
<dbReference type="Proteomes" id="UP000886998">
    <property type="component" value="Unassembled WGS sequence"/>
</dbReference>
<dbReference type="PROSITE" id="PS50994">
    <property type="entry name" value="INTEGRASE"/>
    <property type="match status" value="1"/>
</dbReference>
<feature type="domain" description="Integrase catalytic" evidence="1">
    <location>
        <begin position="1"/>
        <end position="107"/>
    </location>
</feature>
<dbReference type="AlphaFoldDB" id="A0A8X6MKY1"/>
<name>A0A8X6MKY1_9ARAC</name>
<protein>
    <recommendedName>
        <fullName evidence="1">Integrase catalytic domain-containing protein</fullName>
    </recommendedName>
</protein>
<dbReference type="InterPro" id="IPR036397">
    <property type="entry name" value="RNaseH_sf"/>
</dbReference>
<dbReference type="Gene3D" id="3.30.420.10">
    <property type="entry name" value="Ribonuclease H-like superfamily/Ribonuclease H"/>
    <property type="match status" value="1"/>
</dbReference>
<proteinExistence type="predicted"/>
<dbReference type="OrthoDB" id="6429193at2759"/>
<dbReference type="SUPFAM" id="SSF53098">
    <property type="entry name" value="Ribonuclease H-like"/>
    <property type="match status" value="1"/>
</dbReference>